<keyword evidence="9" id="KW-0479">Metal-binding</keyword>
<keyword evidence="12" id="KW-0460">Magnesium</keyword>
<evidence type="ECO:0000259" key="16">
    <source>
        <dbReference type="Pfam" id="PF01634"/>
    </source>
</evidence>
<keyword evidence="13" id="KW-0368">Histidine biosynthesis</keyword>
<dbReference type="Gene3D" id="3.40.190.10">
    <property type="entry name" value="Periplasmic binding protein-like II"/>
    <property type="match status" value="2"/>
</dbReference>
<dbReference type="SUPFAM" id="SSF54913">
    <property type="entry name" value="GlnB-like"/>
    <property type="match status" value="1"/>
</dbReference>
<comment type="subcellular location">
    <subcellularLocation>
        <location evidence="2">Cytoplasm</location>
    </subcellularLocation>
</comment>
<dbReference type="GO" id="GO:0000287">
    <property type="term" value="F:magnesium ion binding"/>
    <property type="evidence" value="ECO:0007669"/>
    <property type="project" value="InterPro"/>
</dbReference>
<sequence length="296" mass="33676">MPTKNIKNKLHLGIPARALRFQVLELLEKVGFAVNVSSSGHKITVDDPEIECFFSKTQELAEWVQNGMLDVAIIQKARLLEQNIKAKEISDFKFGNGIWDYTKVVVAVPQDSKFKSIKDLQNEEVFSRLPNLTKKFFKQQGIAVNVVRTTYPGEAKAEMFKKPLVDFTNTGRTLREHNLRIIGEIMQTSPRLIMNNEAFENSWKRQKAENLALLLKAARSAMDMVGLMLHVKGDIIAELLRILPAMKKPTVTQLRGENIFDVLTVLDKKQVRDLSPRLKKIGCTDIVEFPLEKVVF</sequence>
<keyword evidence="11" id="KW-0067">ATP-binding</keyword>
<evidence type="ECO:0000256" key="12">
    <source>
        <dbReference type="ARBA" id="ARBA00022842"/>
    </source>
</evidence>
<evidence type="ECO:0000256" key="11">
    <source>
        <dbReference type="ARBA" id="ARBA00022840"/>
    </source>
</evidence>
<evidence type="ECO:0000256" key="2">
    <source>
        <dbReference type="ARBA" id="ARBA00004496"/>
    </source>
</evidence>
<dbReference type="GO" id="GO:0000105">
    <property type="term" value="P:L-histidine biosynthetic process"/>
    <property type="evidence" value="ECO:0007669"/>
    <property type="project" value="UniProtKB-UniRule"/>
</dbReference>
<dbReference type="GO" id="GO:0003879">
    <property type="term" value="F:ATP phosphoribosyltransferase activity"/>
    <property type="evidence" value="ECO:0007669"/>
    <property type="project" value="UniProtKB-UniRule"/>
</dbReference>
<dbReference type="Pfam" id="PF01634">
    <property type="entry name" value="HisG"/>
    <property type="match status" value="1"/>
</dbReference>
<keyword evidence="10" id="KW-0547">Nucleotide-binding</keyword>
<dbReference type="Proteomes" id="UP000229784">
    <property type="component" value="Unassembled WGS sequence"/>
</dbReference>
<evidence type="ECO:0000259" key="17">
    <source>
        <dbReference type="Pfam" id="PF08029"/>
    </source>
</evidence>
<keyword evidence="7 18" id="KW-0328">Glycosyltransferase</keyword>
<dbReference type="PANTHER" id="PTHR21403:SF10">
    <property type="entry name" value="ATP PHOSPHORIBOSYLTRANSFERASE"/>
    <property type="match status" value="1"/>
</dbReference>
<accession>A0A2M6XUI5</accession>
<dbReference type="EC" id="2.4.2.17" evidence="4 15"/>
<dbReference type="InterPro" id="IPR013820">
    <property type="entry name" value="ATP_PRibTrfase_cat"/>
</dbReference>
<feature type="domain" description="Histidine biosynthesis HisG C-terminal" evidence="17">
    <location>
        <begin position="221"/>
        <end position="293"/>
    </location>
</feature>
<protein>
    <recommendedName>
        <fullName evidence="4 15">ATP phosphoribosyltransferase</fullName>
        <ecNumber evidence="4 15">2.4.2.17</ecNumber>
    </recommendedName>
</protein>
<dbReference type="InterPro" id="IPR001348">
    <property type="entry name" value="ATP_PRibTrfase_HisG"/>
</dbReference>
<proteinExistence type="predicted"/>
<evidence type="ECO:0000313" key="18">
    <source>
        <dbReference type="EMBL" id="PIU15440.1"/>
    </source>
</evidence>
<dbReference type="InterPro" id="IPR013115">
    <property type="entry name" value="HisG_C"/>
</dbReference>
<comment type="catalytic activity">
    <reaction evidence="1">
        <text>1-(5-phospho-beta-D-ribosyl)-ATP + diphosphate = 5-phospho-alpha-D-ribose 1-diphosphate + ATP</text>
        <dbReference type="Rhea" id="RHEA:18473"/>
        <dbReference type="ChEBI" id="CHEBI:30616"/>
        <dbReference type="ChEBI" id="CHEBI:33019"/>
        <dbReference type="ChEBI" id="CHEBI:58017"/>
        <dbReference type="ChEBI" id="CHEBI:73183"/>
        <dbReference type="EC" id="2.4.2.17"/>
    </reaction>
</comment>
<evidence type="ECO:0000313" key="19">
    <source>
        <dbReference type="Proteomes" id="UP000229784"/>
    </source>
</evidence>
<keyword evidence="5" id="KW-0963">Cytoplasm</keyword>
<evidence type="ECO:0000256" key="8">
    <source>
        <dbReference type="ARBA" id="ARBA00022679"/>
    </source>
</evidence>
<dbReference type="Pfam" id="PF08029">
    <property type="entry name" value="HisG_C"/>
    <property type="match status" value="1"/>
</dbReference>
<dbReference type="InterPro" id="IPR011322">
    <property type="entry name" value="N-reg_PII-like_a/b"/>
</dbReference>
<comment type="caution">
    <text evidence="18">The sequence shown here is derived from an EMBL/GenBank/DDBJ whole genome shotgun (WGS) entry which is preliminary data.</text>
</comment>
<evidence type="ECO:0000256" key="7">
    <source>
        <dbReference type="ARBA" id="ARBA00022676"/>
    </source>
</evidence>
<evidence type="ECO:0000256" key="6">
    <source>
        <dbReference type="ARBA" id="ARBA00022605"/>
    </source>
</evidence>
<dbReference type="Gene3D" id="3.30.70.120">
    <property type="match status" value="1"/>
</dbReference>
<dbReference type="NCBIfam" id="TIGR00070">
    <property type="entry name" value="hisG"/>
    <property type="match status" value="1"/>
</dbReference>
<evidence type="ECO:0000256" key="10">
    <source>
        <dbReference type="ARBA" id="ARBA00022741"/>
    </source>
</evidence>
<dbReference type="GO" id="GO:0005524">
    <property type="term" value="F:ATP binding"/>
    <property type="evidence" value="ECO:0007669"/>
    <property type="project" value="UniProtKB-KW"/>
</dbReference>
<evidence type="ECO:0000256" key="4">
    <source>
        <dbReference type="ARBA" id="ARBA00011946"/>
    </source>
</evidence>
<evidence type="ECO:0000256" key="15">
    <source>
        <dbReference type="NCBIfam" id="TIGR00070"/>
    </source>
</evidence>
<feature type="domain" description="ATP phosphoribosyltransferase catalytic" evidence="16">
    <location>
        <begin position="57"/>
        <end position="215"/>
    </location>
</feature>
<dbReference type="AlphaFoldDB" id="A0A2M6XUI5"/>
<comment type="function">
    <text evidence="14">Catalyzes the condensation of ATP and 5-phosphoribose 1-diphosphate to form N'-(5'-phosphoribosyl)-ATP (PR-ATP). Has a crucial role in the pathway because the rate of histidine biosynthesis seems to be controlled primarily by regulation of HisG enzymatic activity.</text>
</comment>
<reference evidence="19" key="1">
    <citation type="submission" date="2017-09" db="EMBL/GenBank/DDBJ databases">
        <title>Depth-based differentiation of microbial function through sediment-hosted aquifers and enrichment of novel symbionts in the deep terrestrial subsurface.</title>
        <authorList>
            <person name="Probst A.J."/>
            <person name="Ladd B."/>
            <person name="Jarett J.K."/>
            <person name="Geller-Mcgrath D.E."/>
            <person name="Sieber C.M.K."/>
            <person name="Emerson J.B."/>
            <person name="Anantharaman K."/>
            <person name="Thomas B.C."/>
            <person name="Malmstrom R."/>
            <person name="Stieglmeier M."/>
            <person name="Klingl A."/>
            <person name="Woyke T."/>
            <person name="Ryan C.M."/>
            <person name="Banfield J.F."/>
        </authorList>
    </citation>
    <scope>NUCLEOTIDE SEQUENCE [LARGE SCALE GENOMIC DNA]</scope>
</reference>
<name>A0A2M6XUI5_9BACT</name>
<dbReference type="UniPathway" id="UPA00031">
    <property type="reaction ID" value="UER00006"/>
</dbReference>
<evidence type="ECO:0000256" key="1">
    <source>
        <dbReference type="ARBA" id="ARBA00000915"/>
    </source>
</evidence>
<evidence type="ECO:0000256" key="9">
    <source>
        <dbReference type="ARBA" id="ARBA00022723"/>
    </source>
</evidence>
<organism evidence="18 19">
    <name type="scientific">bacterium (Candidatus Gribaldobacteria) CG08_land_8_20_14_0_20_39_15</name>
    <dbReference type="NCBI Taxonomy" id="2014273"/>
    <lineage>
        <taxon>Bacteria</taxon>
        <taxon>Candidatus Gribaldobacteria</taxon>
    </lineage>
</organism>
<comment type="pathway">
    <text evidence="3">Amino-acid biosynthesis; L-histidine biosynthesis; L-histidine from 5-phospho-alpha-D-ribose 1-diphosphate: step 1/9.</text>
</comment>
<evidence type="ECO:0000256" key="3">
    <source>
        <dbReference type="ARBA" id="ARBA00004667"/>
    </source>
</evidence>
<keyword evidence="6" id="KW-0028">Amino-acid biosynthesis</keyword>
<evidence type="ECO:0000256" key="14">
    <source>
        <dbReference type="ARBA" id="ARBA00024861"/>
    </source>
</evidence>
<evidence type="ECO:0000256" key="5">
    <source>
        <dbReference type="ARBA" id="ARBA00022490"/>
    </source>
</evidence>
<dbReference type="GO" id="GO:0005737">
    <property type="term" value="C:cytoplasm"/>
    <property type="evidence" value="ECO:0007669"/>
    <property type="project" value="UniProtKB-SubCell"/>
</dbReference>
<keyword evidence="8 18" id="KW-0808">Transferase</keyword>
<dbReference type="SUPFAM" id="SSF53850">
    <property type="entry name" value="Periplasmic binding protein-like II"/>
    <property type="match status" value="1"/>
</dbReference>
<dbReference type="InterPro" id="IPR015867">
    <property type="entry name" value="N-reg_PII/ATP_PRibTrfase_C"/>
</dbReference>
<evidence type="ECO:0000256" key="13">
    <source>
        <dbReference type="ARBA" id="ARBA00023102"/>
    </source>
</evidence>
<gene>
    <name evidence="18" type="primary">hisG</name>
    <name evidence="18" type="ORF">COT20_01665</name>
</gene>
<dbReference type="PANTHER" id="PTHR21403">
    <property type="entry name" value="ATP PHOSPHORIBOSYLTRANSFERASE ATP-PRTASE"/>
    <property type="match status" value="1"/>
</dbReference>
<dbReference type="EMBL" id="PEXQ01000041">
    <property type="protein sequence ID" value="PIU15440.1"/>
    <property type="molecule type" value="Genomic_DNA"/>
</dbReference>
<dbReference type="NCBIfam" id="TIGR03455">
    <property type="entry name" value="HisG_C-term"/>
    <property type="match status" value="1"/>
</dbReference>